<dbReference type="InterPro" id="IPR051601">
    <property type="entry name" value="Serine_prot/Carboxylest_S33"/>
</dbReference>
<comment type="caution">
    <text evidence="4">The sequence shown here is derived from an EMBL/GenBank/DDBJ whole genome shotgun (WGS) entry which is preliminary data.</text>
</comment>
<keyword evidence="3" id="KW-0732">Signal</keyword>
<gene>
    <name evidence="4" type="ORF">EDS130_LOCUS37543</name>
</gene>
<dbReference type="Gene3D" id="3.40.50.1820">
    <property type="entry name" value="alpha/beta hydrolase"/>
    <property type="match status" value="1"/>
</dbReference>
<keyword evidence="2" id="KW-0378">Hydrolase</keyword>
<dbReference type="GO" id="GO:0016787">
    <property type="term" value="F:hydrolase activity"/>
    <property type="evidence" value="ECO:0007669"/>
    <property type="project" value="UniProtKB-KW"/>
</dbReference>
<evidence type="ECO:0000256" key="2">
    <source>
        <dbReference type="ARBA" id="ARBA00022801"/>
    </source>
</evidence>
<evidence type="ECO:0000256" key="3">
    <source>
        <dbReference type="SAM" id="SignalP"/>
    </source>
</evidence>
<accession>A0A815MMU4</accession>
<evidence type="ECO:0000313" key="4">
    <source>
        <dbReference type="EMBL" id="CAF1421807.1"/>
    </source>
</evidence>
<dbReference type="OrthoDB" id="425534at2759"/>
<evidence type="ECO:0000313" key="5">
    <source>
        <dbReference type="Proteomes" id="UP000663852"/>
    </source>
</evidence>
<dbReference type="Proteomes" id="UP000663852">
    <property type="component" value="Unassembled WGS sequence"/>
</dbReference>
<protein>
    <submittedName>
        <fullName evidence="4">Uncharacterized protein</fullName>
    </submittedName>
</protein>
<dbReference type="PANTHER" id="PTHR43248:SF25">
    <property type="entry name" value="AB HYDROLASE-1 DOMAIN-CONTAINING PROTEIN-RELATED"/>
    <property type="match status" value="1"/>
</dbReference>
<dbReference type="PANTHER" id="PTHR43248">
    <property type="entry name" value="2-SUCCINYL-6-HYDROXY-2,4-CYCLOHEXADIENE-1-CARBOXYLATE SYNTHASE"/>
    <property type="match status" value="1"/>
</dbReference>
<feature type="chain" id="PRO_5032869769" evidence="3">
    <location>
        <begin position="19"/>
        <end position="562"/>
    </location>
</feature>
<name>A0A815MMU4_ADIRI</name>
<dbReference type="InterPro" id="IPR029058">
    <property type="entry name" value="AB_hydrolase_fold"/>
</dbReference>
<organism evidence="4 5">
    <name type="scientific">Adineta ricciae</name>
    <name type="common">Rotifer</name>
    <dbReference type="NCBI Taxonomy" id="249248"/>
    <lineage>
        <taxon>Eukaryota</taxon>
        <taxon>Metazoa</taxon>
        <taxon>Spiralia</taxon>
        <taxon>Gnathifera</taxon>
        <taxon>Rotifera</taxon>
        <taxon>Eurotatoria</taxon>
        <taxon>Bdelloidea</taxon>
        <taxon>Adinetida</taxon>
        <taxon>Adinetidae</taxon>
        <taxon>Adineta</taxon>
    </lineage>
</organism>
<sequence length="562" mass="63648">MLVVFTFPIFLTLQLAKAGAINYVPLNGCQWSNCNVDDAIPPLANYSIDCCELKVPLNYAKTNGTKISISMTRLTPSNKNHTTNNTLFFLTGGPGSSGWTAIQYIPILFPAHYGITVILPDHRGVGLSTPLTCDDHGSQNLTIDCISYLTSKWSIDGLNQFSITSAAQDLSVQIHSYQSVSSGRVSVYSLSYGTIWLDRFLQIYPNMVQSAIMDGVMHPQLFSMSRYDLWTSLVASRFLGYCQFQPECNRYFPVHEPPQIMLARILKEVDQNNQPCINDHLLQYHITSDKLRGLFRGLMSSSRSFYSRTVIPAVIFRLNRCNSDDVKILNFFFKATLERTEKLSESRSTPPPALYDSLVLGFNIIQSELWLGKDEEEVDEGTLSAWHNSTLMALENFKLFTSLRSVWPKYPLDEYYHRIAINANVLMLSGQLDPATHLDYATHLATMTRKSRTFYTIPLVGHVAILTTVVDYKCPLKLICSWAFPNLFPSEWNDPNCIQEFPTTIDFVGNGEKEQEYSIMYLNISKPFEDINLTTPSGSNVRSISAYQFLTYFVLVFLTLFI</sequence>
<evidence type="ECO:0000256" key="1">
    <source>
        <dbReference type="ARBA" id="ARBA00010088"/>
    </source>
</evidence>
<dbReference type="SUPFAM" id="SSF53474">
    <property type="entry name" value="alpha/beta-Hydrolases"/>
    <property type="match status" value="1"/>
</dbReference>
<reference evidence="4" key="1">
    <citation type="submission" date="2021-02" db="EMBL/GenBank/DDBJ databases">
        <authorList>
            <person name="Nowell W R."/>
        </authorList>
    </citation>
    <scope>NUCLEOTIDE SEQUENCE</scope>
</reference>
<feature type="signal peptide" evidence="3">
    <location>
        <begin position="1"/>
        <end position="18"/>
    </location>
</feature>
<proteinExistence type="inferred from homology"/>
<dbReference type="AlphaFoldDB" id="A0A815MMU4"/>
<dbReference type="EMBL" id="CAJNOJ010000372">
    <property type="protein sequence ID" value="CAF1421807.1"/>
    <property type="molecule type" value="Genomic_DNA"/>
</dbReference>
<comment type="similarity">
    <text evidence="1">Belongs to the peptidase S33 family.</text>
</comment>